<evidence type="ECO:0000313" key="3">
    <source>
        <dbReference type="EMBL" id="VDL72142.1"/>
    </source>
</evidence>
<dbReference type="GO" id="GO:0043596">
    <property type="term" value="C:nuclear replication fork"/>
    <property type="evidence" value="ECO:0007669"/>
    <property type="project" value="TreeGrafter"/>
</dbReference>
<dbReference type="GO" id="GO:0003697">
    <property type="term" value="F:single-stranded DNA binding"/>
    <property type="evidence" value="ECO:0007669"/>
    <property type="project" value="InterPro"/>
</dbReference>
<evidence type="ECO:0000256" key="1">
    <source>
        <dbReference type="ARBA" id="ARBA00009679"/>
    </source>
</evidence>
<evidence type="ECO:0000313" key="5">
    <source>
        <dbReference type="WBParaSite" id="NBR_0000855201-mRNA-1"/>
    </source>
</evidence>
<protein>
    <submittedName>
        <fullName evidence="5">Protein MCM10 homolog (inferred by orthology to a human protein)</fullName>
    </submittedName>
</protein>
<dbReference type="PANTHER" id="PTHR13454:SF11">
    <property type="entry name" value="PROTEIN MCM10 HOMOLOG"/>
    <property type="match status" value="1"/>
</dbReference>
<reference evidence="3 4" key="2">
    <citation type="submission" date="2018-11" db="EMBL/GenBank/DDBJ databases">
        <authorList>
            <consortium name="Pathogen Informatics"/>
        </authorList>
    </citation>
    <scope>NUCLEOTIDE SEQUENCE [LARGE SCALE GENOMIC DNA]</scope>
</reference>
<dbReference type="AlphaFoldDB" id="A0A0N4XZF4"/>
<gene>
    <name evidence="3" type="ORF">NBR_LOCUS8553</name>
</gene>
<dbReference type="GO" id="GO:0006270">
    <property type="term" value="P:DNA replication initiation"/>
    <property type="evidence" value="ECO:0007669"/>
    <property type="project" value="InterPro"/>
</dbReference>
<dbReference type="PANTHER" id="PTHR13454">
    <property type="entry name" value="PROTEIN MCM10 HOMOLOG"/>
    <property type="match status" value="1"/>
</dbReference>
<dbReference type="WBParaSite" id="NBR_0000855201-mRNA-1">
    <property type="protein sequence ID" value="NBR_0000855201-mRNA-1"/>
    <property type="gene ID" value="NBR_0000855201"/>
</dbReference>
<dbReference type="EMBL" id="UYSL01020020">
    <property type="protein sequence ID" value="VDL72142.1"/>
    <property type="molecule type" value="Genomic_DNA"/>
</dbReference>
<dbReference type="GO" id="GO:0003688">
    <property type="term" value="F:DNA replication origin binding"/>
    <property type="evidence" value="ECO:0007669"/>
    <property type="project" value="TreeGrafter"/>
</dbReference>
<dbReference type="InterPro" id="IPR015408">
    <property type="entry name" value="Znf_Mcm10/DnaG"/>
</dbReference>
<comment type="similarity">
    <text evidence="1">Belongs to the MCM10 family.</text>
</comment>
<dbReference type="STRING" id="27835.A0A0N4XZF4"/>
<dbReference type="InterPro" id="IPR040184">
    <property type="entry name" value="Mcm10"/>
</dbReference>
<organism evidence="5">
    <name type="scientific">Nippostrongylus brasiliensis</name>
    <name type="common">Rat hookworm</name>
    <dbReference type="NCBI Taxonomy" id="27835"/>
    <lineage>
        <taxon>Eukaryota</taxon>
        <taxon>Metazoa</taxon>
        <taxon>Ecdysozoa</taxon>
        <taxon>Nematoda</taxon>
        <taxon>Chromadorea</taxon>
        <taxon>Rhabditida</taxon>
        <taxon>Rhabditina</taxon>
        <taxon>Rhabditomorpha</taxon>
        <taxon>Strongyloidea</taxon>
        <taxon>Heligmosomidae</taxon>
        <taxon>Nippostrongylus</taxon>
    </lineage>
</organism>
<keyword evidence="4" id="KW-1185">Reference proteome</keyword>
<dbReference type="InterPro" id="IPR012340">
    <property type="entry name" value="NA-bd_OB-fold"/>
</dbReference>
<name>A0A0N4XZF4_NIPBR</name>
<dbReference type="Proteomes" id="UP000271162">
    <property type="component" value="Unassembled WGS sequence"/>
</dbReference>
<reference evidence="5" key="1">
    <citation type="submission" date="2017-02" db="UniProtKB">
        <authorList>
            <consortium name="WormBaseParasite"/>
        </authorList>
    </citation>
    <scope>IDENTIFICATION</scope>
</reference>
<proteinExistence type="inferred from homology"/>
<evidence type="ECO:0000313" key="4">
    <source>
        <dbReference type="Proteomes" id="UP000271162"/>
    </source>
</evidence>
<dbReference type="Pfam" id="PF09329">
    <property type="entry name" value="zf-primase"/>
    <property type="match status" value="1"/>
</dbReference>
<accession>A0A0N4XZF4</accession>
<evidence type="ECO:0000259" key="2">
    <source>
        <dbReference type="Pfam" id="PF09329"/>
    </source>
</evidence>
<feature type="domain" description="Zinc finger Mcm10/DnaG-type" evidence="2">
    <location>
        <begin position="38"/>
        <end position="83"/>
    </location>
</feature>
<dbReference type="Gene3D" id="2.40.50.140">
    <property type="entry name" value="Nucleic acid-binding proteins"/>
    <property type="match status" value="1"/>
</dbReference>
<sequence length="91" mass="10142">MSPQLADTEKNAGPDKFKPKSSKVTLKVFKPAQVVELGYSSDLGTCKGVKLDGQRCSNFVNTSLSEFCVHHVMKEVRKLAANRGEFYRTFN</sequence>